<dbReference type="eggNOG" id="COG1393">
    <property type="taxonomic scope" value="Bacteria"/>
</dbReference>
<dbReference type="InterPro" id="IPR036249">
    <property type="entry name" value="Thioredoxin-like_sf"/>
</dbReference>
<dbReference type="Gene3D" id="3.40.30.10">
    <property type="entry name" value="Glutaredoxin"/>
    <property type="match status" value="1"/>
</dbReference>
<dbReference type="OrthoDB" id="9803749at2"/>
<protein>
    <recommendedName>
        <fullName evidence="5">Arsenate reductase</fullName>
    </recommendedName>
</protein>
<evidence type="ECO:0008006" key="5">
    <source>
        <dbReference type="Google" id="ProtNLM"/>
    </source>
</evidence>
<dbReference type="EMBL" id="JRNI01000015">
    <property type="protein sequence ID" value="KGF31296.1"/>
    <property type="molecule type" value="Genomic_DNA"/>
</dbReference>
<evidence type="ECO:0000256" key="2">
    <source>
        <dbReference type="PROSITE-ProRule" id="PRU01282"/>
    </source>
</evidence>
<dbReference type="PROSITE" id="PS51353">
    <property type="entry name" value="ARSC"/>
    <property type="match status" value="1"/>
</dbReference>
<dbReference type="PANTHER" id="PTHR30041">
    <property type="entry name" value="ARSENATE REDUCTASE"/>
    <property type="match status" value="1"/>
</dbReference>
<name>A0A095ZAG8_9BURK</name>
<dbReference type="NCBIfam" id="TIGR01617">
    <property type="entry name" value="arsC_related"/>
    <property type="match status" value="1"/>
</dbReference>
<dbReference type="SUPFAM" id="SSF52833">
    <property type="entry name" value="Thioredoxin-like"/>
    <property type="match status" value="1"/>
</dbReference>
<reference evidence="3 4" key="1">
    <citation type="submission" date="2014-07" db="EMBL/GenBank/DDBJ databases">
        <authorList>
            <person name="McCorrison J."/>
            <person name="Sanka R."/>
            <person name="Torralba M."/>
            <person name="Gillis M."/>
            <person name="Haft D.H."/>
            <person name="Methe B."/>
            <person name="Sutton G."/>
            <person name="Nelson K.E."/>
        </authorList>
    </citation>
    <scope>NUCLEOTIDE SEQUENCE [LARGE SCALE GENOMIC DNA]</scope>
    <source>
        <strain evidence="3 4">DNF00040</strain>
    </source>
</reference>
<organism evidence="3 4">
    <name type="scientific">Oligella urethralis DNF00040</name>
    <dbReference type="NCBI Taxonomy" id="1401065"/>
    <lineage>
        <taxon>Bacteria</taxon>
        <taxon>Pseudomonadati</taxon>
        <taxon>Pseudomonadota</taxon>
        <taxon>Betaproteobacteria</taxon>
        <taxon>Burkholderiales</taxon>
        <taxon>Alcaligenaceae</taxon>
        <taxon>Oligella</taxon>
    </lineage>
</organism>
<dbReference type="InterPro" id="IPR006660">
    <property type="entry name" value="Arsenate_reductase-like"/>
</dbReference>
<dbReference type="AlphaFoldDB" id="A0A095ZAG8"/>
<evidence type="ECO:0000313" key="4">
    <source>
        <dbReference type="Proteomes" id="UP000029629"/>
    </source>
</evidence>
<comment type="caution">
    <text evidence="3">The sequence shown here is derived from an EMBL/GenBank/DDBJ whole genome shotgun (WGS) entry which is preliminary data.</text>
</comment>
<accession>A0A095ZAG8</accession>
<sequence length="115" mass="12929">MSFQIVGLKRCSTCVKAKKWLEAQGYEVLMIDVREQVPSAEQLTTWAAALGWDKLINKASQTWRQLDDSAKVLNSEADHIALIQAHPSVMKRPLLIYPGGFKLGFSEASYQEFVT</sequence>
<dbReference type="RefSeq" id="WP_036558363.1">
    <property type="nucleotide sequence ID" value="NZ_JRNI01000015.1"/>
</dbReference>
<comment type="similarity">
    <text evidence="1 2">Belongs to the ArsC family.</text>
</comment>
<keyword evidence="4" id="KW-1185">Reference proteome</keyword>
<proteinExistence type="inferred from homology"/>
<evidence type="ECO:0000313" key="3">
    <source>
        <dbReference type="EMBL" id="KGF31296.1"/>
    </source>
</evidence>
<gene>
    <name evidence="3" type="ORF">HMPREF2130_04070</name>
</gene>
<dbReference type="PANTHER" id="PTHR30041:SF8">
    <property type="entry name" value="PROTEIN YFFB"/>
    <property type="match status" value="1"/>
</dbReference>
<dbReference type="Proteomes" id="UP000029629">
    <property type="component" value="Unassembled WGS sequence"/>
</dbReference>
<dbReference type="Pfam" id="PF03960">
    <property type="entry name" value="ArsC"/>
    <property type="match status" value="1"/>
</dbReference>
<evidence type="ECO:0000256" key="1">
    <source>
        <dbReference type="ARBA" id="ARBA00007198"/>
    </source>
</evidence>
<dbReference type="InterPro" id="IPR006504">
    <property type="entry name" value="Tscrpt_reg_Spx/MgsR"/>
</dbReference>